<organism evidence="1 2">
    <name type="scientific">Trichinella spiralis</name>
    <name type="common">Trichina worm</name>
    <dbReference type="NCBI Taxonomy" id="6334"/>
    <lineage>
        <taxon>Eukaryota</taxon>
        <taxon>Metazoa</taxon>
        <taxon>Ecdysozoa</taxon>
        <taxon>Nematoda</taxon>
        <taxon>Enoplea</taxon>
        <taxon>Dorylaimia</taxon>
        <taxon>Trichinellida</taxon>
        <taxon>Trichinellidae</taxon>
        <taxon>Trichinella</taxon>
    </lineage>
</organism>
<evidence type="ECO:0000313" key="1">
    <source>
        <dbReference type="EMBL" id="KRY34808.1"/>
    </source>
</evidence>
<comment type="caution">
    <text evidence="1">The sequence shown here is derived from an EMBL/GenBank/DDBJ whole genome shotgun (WGS) entry which is preliminary data.</text>
</comment>
<dbReference type="AlphaFoldDB" id="A0A0V1BD84"/>
<dbReference type="Proteomes" id="UP000054776">
    <property type="component" value="Unassembled WGS sequence"/>
</dbReference>
<proteinExistence type="predicted"/>
<dbReference type="EMBL" id="JYDH01000061">
    <property type="protein sequence ID" value="KRY34808.1"/>
    <property type="molecule type" value="Genomic_DNA"/>
</dbReference>
<dbReference type="OrthoDB" id="5864015at2759"/>
<accession>A0A0V1BD84</accession>
<keyword evidence="2" id="KW-1185">Reference proteome</keyword>
<dbReference type="InParanoid" id="A0A0V1BD84"/>
<protein>
    <submittedName>
        <fullName evidence="1">Uncharacterized protein</fullName>
    </submittedName>
</protein>
<reference evidence="1 2" key="1">
    <citation type="submission" date="2015-01" db="EMBL/GenBank/DDBJ databases">
        <title>Evolution of Trichinella species and genotypes.</title>
        <authorList>
            <person name="Korhonen P.K."/>
            <person name="Edoardo P."/>
            <person name="Giuseppe L.R."/>
            <person name="Gasser R.B."/>
        </authorList>
    </citation>
    <scope>NUCLEOTIDE SEQUENCE [LARGE SCALE GENOMIC DNA]</scope>
    <source>
        <strain evidence="1">ISS3</strain>
    </source>
</reference>
<sequence length="278" mass="31550">MLRVFVDRWSWTPAQMTSITSEIVNHSFVDISGLYLGSLPQGGKVQCVRQSDWIKEIVKEQIFMTKEIYQTSEALQAELELDLEGEERQSATGRGQLLAATAVSNFPYHICIRSRARAIIDEESSERPTGVDSSNSGRAAVRAGNGKLPQFLEEVLEFATVWAQFEASIYNSSDLDVATKEGRGAPLKESRSRKRTTLRPWRFSRPVSVSLTWWCASILRPCGRHRRKTTMHGIQSLVDEVTKHLRCLRALDKDPFTSRLPVRKALMPMLRDKFHLPC</sequence>
<evidence type="ECO:0000313" key="2">
    <source>
        <dbReference type="Proteomes" id="UP000054776"/>
    </source>
</evidence>
<gene>
    <name evidence="1" type="ORF">T01_5836</name>
</gene>
<name>A0A0V1BD84_TRISP</name>